<dbReference type="Proteomes" id="UP000515909">
    <property type="component" value="Chromosome"/>
</dbReference>
<sequence>MSKTDIAGKRTSGAAALFLAGSAPSTAAAPARGGKPGFVFRLLGF</sequence>
<reference evidence="1 2" key="1">
    <citation type="submission" date="2020-08" db="EMBL/GenBank/DDBJ databases">
        <title>The isolate Caproiciproducens sp. 7D4C2 produces n-caproate at mildly acidic conditions from hexoses: genome and rBOX comparison with related strains and chain-elongating bacteria.</title>
        <authorList>
            <person name="Esquivel-Elizondo S."/>
            <person name="Bagci C."/>
            <person name="Temovska M."/>
            <person name="Jeon B.S."/>
            <person name="Bessarab I."/>
            <person name="Williams R.B.H."/>
            <person name="Huson D.H."/>
            <person name="Angenent L.T."/>
        </authorList>
    </citation>
    <scope>NUCLEOTIDE SEQUENCE [LARGE SCALE GENOMIC DNA]</scope>
    <source>
        <strain evidence="1 2">7D4C2</strain>
    </source>
</reference>
<accession>A0A7G8T7I6</accession>
<dbReference type="KEGG" id="cfem:HCR03_12605"/>
<organism evidence="1 2">
    <name type="scientific">Caproicibacter fermentans</name>
    <dbReference type="NCBI Taxonomy" id="2576756"/>
    <lineage>
        <taxon>Bacteria</taxon>
        <taxon>Bacillati</taxon>
        <taxon>Bacillota</taxon>
        <taxon>Clostridia</taxon>
        <taxon>Eubacteriales</taxon>
        <taxon>Acutalibacteraceae</taxon>
        <taxon>Caproicibacter</taxon>
    </lineage>
</organism>
<proteinExistence type="predicted"/>
<evidence type="ECO:0000313" key="2">
    <source>
        <dbReference type="Proteomes" id="UP000515909"/>
    </source>
</evidence>
<dbReference type="RefSeq" id="WP_156991017.1">
    <property type="nucleotide sequence ID" value="NZ_CP060286.1"/>
</dbReference>
<evidence type="ECO:0000313" key="1">
    <source>
        <dbReference type="EMBL" id="QNK39577.1"/>
    </source>
</evidence>
<name>A0A7G8T7I6_9FIRM</name>
<protein>
    <submittedName>
        <fullName evidence="1">Uncharacterized protein</fullName>
    </submittedName>
</protein>
<dbReference type="AlphaFoldDB" id="A0A7G8T7I6"/>
<dbReference type="EMBL" id="CP060286">
    <property type="protein sequence ID" value="QNK39577.1"/>
    <property type="molecule type" value="Genomic_DNA"/>
</dbReference>
<gene>
    <name evidence="1" type="ORF">HCR03_12605</name>
</gene>